<dbReference type="EMBL" id="OZ020101">
    <property type="protein sequence ID" value="CAK9274563.1"/>
    <property type="molecule type" value="Genomic_DNA"/>
</dbReference>
<dbReference type="PANTHER" id="PTHR31672">
    <property type="entry name" value="BNACNNG10540D PROTEIN"/>
    <property type="match status" value="1"/>
</dbReference>
<protein>
    <recommendedName>
        <fullName evidence="1">F-box domain-containing protein</fullName>
    </recommendedName>
</protein>
<dbReference type="Gene3D" id="2.120.10.80">
    <property type="entry name" value="Kelch-type beta propeller"/>
    <property type="match status" value="1"/>
</dbReference>
<dbReference type="PANTHER" id="PTHR31672:SF2">
    <property type="entry name" value="F-BOX DOMAIN-CONTAINING PROTEIN"/>
    <property type="match status" value="1"/>
</dbReference>
<reference evidence="2" key="1">
    <citation type="submission" date="2024-02" db="EMBL/GenBank/DDBJ databases">
        <authorList>
            <consortium name="ELIXIR-Norway"/>
            <consortium name="Elixir Norway"/>
        </authorList>
    </citation>
    <scope>NUCLEOTIDE SEQUENCE</scope>
</reference>
<dbReference type="InterPro" id="IPR050796">
    <property type="entry name" value="SCF_F-box_component"/>
</dbReference>
<dbReference type="SUPFAM" id="SSF117281">
    <property type="entry name" value="Kelch motif"/>
    <property type="match status" value="1"/>
</dbReference>
<dbReference type="InterPro" id="IPR013187">
    <property type="entry name" value="F-box-assoc_dom_typ3"/>
</dbReference>
<proteinExistence type="predicted"/>
<gene>
    <name evidence="2" type="ORF">CSSPJE1EN1_LOCUS20041</name>
</gene>
<dbReference type="InterPro" id="IPR015915">
    <property type="entry name" value="Kelch-typ_b-propeller"/>
</dbReference>
<sequence>MESTKRFWKTILKQNDTCACSKNSTNSTIMNRWMTRKNKGKHGDNMFQIVKEKYIMSDETFEKVLAYLPLHALFRARCVCKKWQTLISSPKFIKVRLGISLMVASPYHPMVLSQGYGRQCCVFDVVLNKWQNMAPLDFLPYKVTYVAGASGLLCLKNCFELFVISNPMTKSWRNLPRSLNHLAIWQCTTHMFLDAITQVYKVIVVSQTGVIEIFDSMLNNWIVISTKLPYGVMNVRGGTGAFCNGFIYCIVDEGFRSKCSGVIAYDVQLAIWSSILVALPLGFGEMRSSQSLQPRCLSASLIECKGCVMLVAEKLQLGAAHIHIFELQLMSLTWLEVTFMPFEFESFRQGLRIDGVVVHGNLICFTSQTGNMTLLDVTTRSWQQLPKCPLLMGKNNNSEIAIFPFIPSLDVLV</sequence>
<dbReference type="Pfam" id="PF00646">
    <property type="entry name" value="F-box"/>
    <property type="match status" value="1"/>
</dbReference>
<evidence type="ECO:0000313" key="3">
    <source>
        <dbReference type="Proteomes" id="UP001497444"/>
    </source>
</evidence>
<accession>A0ABP0X639</accession>
<dbReference type="Proteomes" id="UP001497444">
    <property type="component" value="Chromosome 6"/>
</dbReference>
<dbReference type="InterPro" id="IPR036047">
    <property type="entry name" value="F-box-like_dom_sf"/>
</dbReference>
<dbReference type="Gene3D" id="1.20.1280.50">
    <property type="match status" value="1"/>
</dbReference>
<feature type="domain" description="F-box" evidence="1">
    <location>
        <begin position="56"/>
        <end position="96"/>
    </location>
</feature>
<dbReference type="SMART" id="SM00256">
    <property type="entry name" value="FBOX"/>
    <property type="match status" value="1"/>
</dbReference>
<dbReference type="InterPro" id="IPR001810">
    <property type="entry name" value="F-box_dom"/>
</dbReference>
<evidence type="ECO:0000259" key="1">
    <source>
        <dbReference type="SMART" id="SM00256"/>
    </source>
</evidence>
<keyword evidence="3" id="KW-1185">Reference proteome</keyword>
<dbReference type="SUPFAM" id="SSF81383">
    <property type="entry name" value="F-box domain"/>
    <property type="match status" value="1"/>
</dbReference>
<name>A0ABP0X639_9BRYO</name>
<evidence type="ECO:0000313" key="2">
    <source>
        <dbReference type="EMBL" id="CAK9274563.1"/>
    </source>
</evidence>
<organism evidence="2 3">
    <name type="scientific">Sphagnum jensenii</name>
    <dbReference type="NCBI Taxonomy" id="128206"/>
    <lineage>
        <taxon>Eukaryota</taxon>
        <taxon>Viridiplantae</taxon>
        <taxon>Streptophyta</taxon>
        <taxon>Embryophyta</taxon>
        <taxon>Bryophyta</taxon>
        <taxon>Sphagnophytina</taxon>
        <taxon>Sphagnopsida</taxon>
        <taxon>Sphagnales</taxon>
        <taxon>Sphagnaceae</taxon>
        <taxon>Sphagnum</taxon>
    </lineage>
</organism>
<dbReference type="Pfam" id="PF08268">
    <property type="entry name" value="FBA_3"/>
    <property type="match status" value="1"/>
</dbReference>